<sequence>MPAPSHGLFATLKRSYGRVRVRYRGLVRNAADLDLLCLALNLRRLDVLTR</sequence>
<gene>
    <name evidence="2" type="ORF">HNP73_002058</name>
</gene>
<comment type="caution">
    <text evidence="2">The sequence shown here is derived from an EMBL/GenBank/DDBJ whole genome shotgun (WGS) entry which is preliminary data.</text>
</comment>
<evidence type="ECO:0000313" key="2">
    <source>
        <dbReference type="EMBL" id="MBB5222122.1"/>
    </source>
</evidence>
<organism evidence="2 3">
    <name type="scientific">Amaricoccus macauensis</name>
    <dbReference type="NCBI Taxonomy" id="57001"/>
    <lineage>
        <taxon>Bacteria</taxon>
        <taxon>Pseudomonadati</taxon>
        <taxon>Pseudomonadota</taxon>
        <taxon>Alphaproteobacteria</taxon>
        <taxon>Rhodobacterales</taxon>
        <taxon>Paracoccaceae</taxon>
        <taxon>Amaricoccus</taxon>
    </lineage>
</organism>
<dbReference type="RefSeq" id="WP_184148539.1">
    <property type="nucleotide sequence ID" value="NZ_JACHFM010000002.1"/>
</dbReference>
<name>A0A840SSE1_9RHOB</name>
<evidence type="ECO:0000259" key="1">
    <source>
        <dbReference type="Pfam" id="PF13751"/>
    </source>
</evidence>
<dbReference type="Proteomes" id="UP000549457">
    <property type="component" value="Unassembled WGS sequence"/>
</dbReference>
<dbReference type="EMBL" id="JACHFM010000002">
    <property type="protein sequence ID" value="MBB5222122.1"/>
    <property type="molecule type" value="Genomic_DNA"/>
</dbReference>
<accession>A0A840SSE1</accession>
<proteinExistence type="predicted"/>
<evidence type="ECO:0000313" key="3">
    <source>
        <dbReference type="Proteomes" id="UP000549457"/>
    </source>
</evidence>
<feature type="domain" description="Transposase DDE" evidence="1">
    <location>
        <begin position="7"/>
        <end position="45"/>
    </location>
</feature>
<reference evidence="2 3" key="1">
    <citation type="submission" date="2020-08" db="EMBL/GenBank/DDBJ databases">
        <title>Genomic Encyclopedia of Type Strains, Phase IV (KMG-IV): sequencing the most valuable type-strain genomes for metagenomic binning, comparative biology and taxonomic classification.</title>
        <authorList>
            <person name="Goeker M."/>
        </authorList>
    </citation>
    <scope>NUCLEOTIDE SEQUENCE [LARGE SCALE GENOMIC DNA]</scope>
    <source>
        <strain evidence="2 3">DSM 101730</strain>
    </source>
</reference>
<keyword evidence="3" id="KW-1185">Reference proteome</keyword>
<dbReference type="InterPro" id="IPR025668">
    <property type="entry name" value="Tnp_DDE_dom"/>
</dbReference>
<dbReference type="Pfam" id="PF13751">
    <property type="entry name" value="DDE_Tnp_1_6"/>
    <property type="match status" value="1"/>
</dbReference>
<dbReference type="AlphaFoldDB" id="A0A840SSE1"/>
<protein>
    <submittedName>
        <fullName evidence="2">IS5 family transposase</fullName>
    </submittedName>
</protein>